<proteinExistence type="inferred from homology"/>
<dbReference type="STRING" id="105231.A0A1Y1HVG8"/>
<dbReference type="CDD" id="cd11574">
    <property type="entry name" value="GH99"/>
    <property type="match status" value="1"/>
</dbReference>
<evidence type="ECO:0000256" key="4">
    <source>
        <dbReference type="ARBA" id="ARBA00022801"/>
    </source>
</evidence>
<protein>
    <submittedName>
        <fullName evidence="9">Glycoprotein endo-alpha-1,2-mannosidase</fullName>
    </submittedName>
</protein>
<comment type="subcellular location">
    <subcellularLocation>
        <location evidence="1">Golgi apparatus membrane</location>
        <topology evidence="1">Single-pass type II membrane protein</topology>
    </subcellularLocation>
</comment>
<sequence>MQGICAKISKAGALESEHRVHAFFYLWYGNPEHDGAYLHWNHKVLPHWREEVSAQFPVGKEFQPPQDVHSTYYPARGCYSSRDPAVILAQFDELAAAGVTVAVLSWWGQSDRKESADTQGVSTDALLPIVFQVAEAQGTVKLAFHLEPYVGRSAKSVRTDVEYLMERFGASPALLRWQGKPVYYVYDSYLTPSGEWAAVLKEDGDDTLRGTSLDGVFIGLWLEYNDGEKLETAGFDGAYSYFASEGSSYGSTWSSWPRMAQWATENRKLFIASVGPGYNDTRIRPWNPGATRAREEGRLYKRAWRHAIDGGADVISITSYNEWGEGTQIEPAKPSVTSGGAPFEDYGADGPKIYLNLTKKLVGDFKKRRRESQGSLREEL</sequence>
<dbReference type="OrthoDB" id="406152at2759"/>
<organism evidence="9 10">
    <name type="scientific">Klebsormidium nitens</name>
    <name type="common">Green alga</name>
    <name type="synonym">Ulothrix nitens</name>
    <dbReference type="NCBI Taxonomy" id="105231"/>
    <lineage>
        <taxon>Eukaryota</taxon>
        <taxon>Viridiplantae</taxon>
        <taxon>Streptophyta</taxon>
        <taxon>Klebsormidiophyceae</taxon>
        <taxon>Klebsormidiales</taxon>
        <taxon>Klebsormidiaceae</taxon>
        <taxon>Klebsormidium</taxon>
    </lineage>
</organism>
<evidence type="ECO:0000313" key="10">
    <source>
        <dbReference type="Proteomes" id="UP000054558"/>
    </source>
</evidence>
<dbReference type="OMA" id="GFLDYNP"/>
<keyword evidence="10" id="KW-1185">Reference proteome</keyword>
<evidence type="ECO:0000313" key="9">
    <source>
        <dbReference type="EMBL" id="GAQ81802.1"/>
    </source>
</evidence>
<dbReference type="PANTHER" id="PTHR13572">
    <property type="entry name" value="ENDO-ALPHA-1,2-MANNOSIDASE"/>
    <property type="match status" value="1"/>
</dbReference>
<keyword evidence="6" id="KW-1133">Transmembrane helix</keyword>
<evidence type="ECO:0000256" key="7">
    <source>
        <dbReference type="ARBA" id="ARBA00023034"/>
    </source>
</evidence>
<evidence type="ECO:0000256" key="3">
    <source>
        <dbReference type="ARBA" id="ARBA00022692"/>
    </source>
</evidence>
<name>A0A1Y1HVG8_KLENI</name>
<dbReference type="Pfam" id="PF16317">
    <property type="entry name" value="Glyco_hydro_99"/>
    <property type="match status" value="1"/>
</dbReference>
<dbReference type="GO" id="GO:0004559">
    <property type="term" value="F:alpha-mannosidase activity"/>
    <property type="evidence" value="ECO:0000318"/>
    <property type="project" value="GO_Central"/>
</dbReference>
<reference evidence="9 10" key="1">
    <citation type="journal article" date="2014" name="Nat. Commun.">
        <title>Klebsormidium flaccidum genome reveals primary factors for plant terrestrial adaptation.</title>
        <authorList>
            <person name="Hori K."/>
            <person name="Maruyama F."/>
            <person name="Fujisawa T."/>
            <person name="Togashi T."/>
            <person name="Yamamoto N."/>
            <person name="Seo M."/>
            <person name="Sato S."/>
            <person name="Yamada T."/>
            <person name="Mori H."/>
            <person name="Tajima N."/>
            <person name="Moriyama T."/>
            <person name="Ikeuchi M."/>
            <person name="Watanabe M."/>
            <person name="Wada H."/>
            <person name="Kobayashi K."/>
            <person name="Saito M."/>
            <person name="Masuda T."/>
            <person name="Sasaki-Sekimoto Y."/>
            <person name="Mashiguchi K."/>
            <person name="Awai K."/>
            <person name="Shimojima M."/>
            <person name="Masuda S."/>
            <person name="Iwai M."/>
            <person name="Nobusawa T."/>
            <person name="Narise T."/>
            <person name="Kondo S."/>
            <person name="Saito H."/>
            <person name="Sato R."/>
            <person name="Murakawa M."/>
            <person name="Ihara Y."/>
            <person name="Oshima-Yamada Y."/>
            <person name="Ohtaka K."/>
            <person name="Satoh M."/>
            <person name="Sonobe K."/>
            <person name="Ishii M."/>
            <person name="Ohtani R."/>
            <person name="Kanamori-Sato M."/>
            <person name="Honoki R."/>
            <person name="Miyazaki D."/>
            <person name="Mochizuki H."/>
            <person name="Umetsu J."/>
            <person name="Higashi K."/>
            <person name="Shibata D."/>
            <person name="Kamiya Y."/>
            <person name="Sato N."/>
            <person name="Nakamura Y."/>
            <person name="Tabata S."/>
            <person name="Ida S."/>
            <person name="Kurokawa K."/>
            <person name="Ohta H."/>
        </authorList>
    </citation>
    <scope>NUCLEOTIDE SEQUENCE [LARGE SCALE GENOMIC DNA]</scope>
    <source>
        <strain evidence="9 10">NIES-2285</strain>
    </source>
</reference>
<evidence type="ECO:0000256" key="5">
    <source>
        <dbReference type="ARBA" id="ARBA00022968"/>
    </source>
</evidence>
<evidence type="ECO:0000256" key="6">
    <source>
        <dbReference type="ARBA" id="ARBA00022989"/>
    </source>
</evidence>
<comment type="similarity">
    <text evidence="2">Belongs to the glycosyl hydrolase 99 family.</text>
</comment>
<keyword evidence="8" id="KW-0472">Membrane</keyword>
<gene>
    <name evidence="9" type="ORF">KFL_000910220</name>
</gene>
<accession>A0A1Y1HVG8</accession>
<keyword evidence="7" id="KW-0333">Golgi apparatus</keyword>
<evidence type="ECO:0000256" key="1">
    <source>
        <dbReference type="ARBA" id="ARBA00004323"/>
    </source>
</evidence>
<keyword evidence="4" id="KW-0378">Hydrolase</keyword>
<dbReference type="AlphaFoldDB" id="A0A1Y1HVG8"/>
<dbReference type="GO" id="GO:0000139">
    <property type="term" value="C:Golgi membrane"/>
    <property type="evidence" value="ECO:0007669"/>
    <property type="project" value="UniProtKB-SubCell"/>
</dbReference>
<dbReference type="Proteomes" id="UP000054558">
    <property type="component" value="Unassembled WGS sequence"/>
</dbReference>
<keyword evidence="5" id="KW-0735">Signal-anchor</keyword>
<keyword evidence="3" id="KW-0812">Transmembrane</keyword>
<dbReference type="EMBL" id="DF237040">
    <property type="protein sequence ID" value="GAQ81802.1"/>
    <property type="molecule type" value="Genomic_DNA"/>
</dbReference>
<dbReference type="Gene3D" id="3.20.20.80">
    <property type="entry name" value="Glycosidases"/>
    <property type="match status" value="1"/>
</dbReference>
<evidence type="ECO:0000256" key="2">
    <source>
        <dbReference type="ARBA" id="ARBA00009559"/>
    </source>
</evidence>
<dbReference type="InterPro" id="IPR026071">
    <property type="entry name" value="Glyco_Hydrolase_99"/>
</dbReference>
<dbReference type="PANTHER" id="PTHR13572:SF4">
    <property type="entry name" value="RE57134P"/>
    <property type="match status" value="1"/>
</dbReference>
<evidence type="ECO:0000256" key="8">
    <source>
        <dbReference type="ARBA" id="ARBA00023136"/>
    </source>
</evidence>